<dbReference type="RefSeq" id="WP_150075714.1">
    <property type="nucleotide sequence ID" value="NZ_VWOX01000003.1"/>
</dbReference>
<organism evidence="2 3">
    <name type="scientific">Roseiconus nitratireducens</name>
    <dbReference type="NCBI Taxonomy" id="2605748"/>
    <lineage>
        <taxon>Bacteria</taxon>
        <taxon>Pseudomonadati</taxon>
        <taxon>Planctomycetota</taxon>
        <taxon>Planctomycetia</taxon>
        <taxon>Pirellulales</taxon>
        <taxon>Pirellulaceae</taxon>
        <taxon>Roseiconus</taxon>
    </lineage>
</organism>
<reference evidence="2 3" key="1">
    <citation type="submission" date="2019-08" db="EMBL/GenBank/DDBJ databases">
        <authorList>
            <person name="Dhanesh K."/>
            <person name="Kumar G."/>
            <person name="Sasikala C."/>
            <person name="Venkata Ramana C."/>
        </authorList>
    </citation>
    <scope>NUCLEOTIDE SEQUENCE [LARGE SCALE GENOMIC DNA]</scope>
    <source>
        <strain evidence="2 3">JC645</strain>
    </source>
</reference>
<feature type="signal peptide" evidence="1">
    <location>
        <begin position="1"/>
        <end position="25"/>
    </location>
</feature>
<dbReference type="AlphaFoldDB" id="A0A5M6DJH7"/>
<evidence type="ECO:0000313" key="3">
    <source>
        <dbReference type="Proteomes" id="UP000324479"/>
    </source>
</evidence>
<gene>
    <name evidence="2" type="ORF">FYK55_07285</name>
</gene>
<name>A0A5M6DJH7_9BACT</name>
<comment type="caution">
    <text evidence="2">The sequence shown here is derived from an EMBL/GenBank/DDBJ whole genome shotgun (WGS) entry which is preliminary data.</text>
</comment>
<keyword evidence="1" id="KW-0732">Signal</keyword>
<protein>
    <recommendedName>
        <fullName evidence="4">SPOR domain-containing protein</fullName>
    </recommendedName>
</protein>
<evidence type="ECO:0000313" key="2">
    <source>
        <dbReference type="EMBL" id="KAA5545445.1"/>
    </source>
</evidence>
<keyword evidence="3" id="KW-1185">Reference proteome</keyword>
<dbReference type="Proteomes" id="UP000324479">
    <property type="component" value="Unassembled WGS sequence"/>
</dbReference>
<dbReference type="EMBL" id="VWOX01000003">
    <property type="protein sequence ID" value="KAA5545445.1"/>
    <property type="molecule type" value="Genomic_DNA"/>
</dbReference>
<evidence type="ECO:0008006" key="4">
    <source>
        <dbReference type="Google" id="ProtNLM"/>
    </source>
</evidence>
<sequence>MNASQISAGVLTVLLTITSWQPAGAADASATPVSPSWIDPADLYYDYDVFAGEPEFRWQIIWNLRGGGSQISGNFTSYIDAEDFAEGLLEYHLEPAGTIGYEIVEVEVSPNLQFVLRYDKRVDAEALAAALEGIGMYTDVRPVRVLMLGSR</sequence>
<proteinExistence type="predicted"/>
<accession>A0A5M6DJH7</accession>
<evidence type="ECO:0000256" key="1">
    <source>
        <dbReference type="SAM" id="SignalP"/>
    </source>
</evidence>
<feature type="chain" id="PRO_5024281685" description="SPOR domain-containing protein" evidence="1">
    <location>
        <begin position="26"/>
        <end position="151"/>
    </location>
</feature>